<keyword evidence="2" id="KW-1185">Reference proteome</keyword>
<reference evidence="1 2" key="1">
    <citation type="submission" date="2016-10" db="EMBL/GenBank/DDBJ databases">
        <authorList>
            <person name="de Groot N.N."/>
        </authorList>
    </citation>
    <scope>NUCLEOTIDE SEQUENCE [LARGE SCALE GENOMIC DNA]</scope>
    <source>
        <strain evidence="1 2">A52C2</strain>
    </source>
</reference>
<evidence type="ECO:0000313" key="2">
    <source>
        <dbReference type="Proteomes" id="UP000199647"/>
    </source>
</evidence>
<dbReference type="Proteomes" id="UP000199647">
    <property type="component" value="Unassembled WGS sequence"/>
</dbReference>
<proteinExistence type="predicted"/>
<evidence type="ECO:0000313" key="1">
    <source>
        <dbReference type="EMBL" id="SEQ06915.1"/>
    </source>
</evidence>
<dbReference type="AlphaFoldDB" id="A0A1H9D0D3"/>
<dbReference type="RefSeq" id="WP_143061880.1">
    <property type="nucleotide sequence ID" value="NZ_FOFG01000002.1"/>
</dbReference>
<dbReference type="EMBL" id="FOFG01000002">
    <property type="protein sequence ID" value="SEQ06915.1"/>
    <property type="molecule type" value="Genomic_DNA"/>
</dbReference>
<sequence>MSDPERCRAMAARYARMGEQMGNDEIRRSCLELEKIWLEMASLTKRLAGDDVNVRQRLYALIDNVEPLRREVMH</sequence>
<name>A0A1H9D0D3_9HYPH</name>
<gene>
    <name evidence="1" type="ORF">SAMN05216548_102309</name>
</gene>
<accession>A0A1H9D0D3</accession>
<dbReference type="STRING" id="1855383.SAMN05216548_102309"/>
<protein>
    <submittedName>
        <fullName evidence="1">Uncharacterized protein</fullName>
    </submittedName>
</protein>
<organism evidence="1 2">
    <name type="scientific">Faunimonas pinastri</name>
    <dbReference type="NCBI Taxonomy" id="1855383"/>
    <lineage>
        <taxon>Bacteria</taxon>
        <taxon>Pseudomonadati</taxon>
        <taxon>Pseudomonadota</taxon>
        <taxon>Alphaproteobacteria</taxon>
        <taxon>Hyphomicrobiales</taxon>
        <taxon>Afifellaceae</taxon>
        <taxon>Faunimonas</taxon>
    </lineage>
</organism>